<dbReference type="AlphaFoldDB" id="A0A1F6CJI9"/>
<gene>
    <name evidence="2" type="ORF">A2678_01080</name>
</gene>
<name>A0A1F6CJI9_9BACT</name>
<protein>
    <submittedName>
        <fullName evidence="2">Uncharacterized protein</fullName>
    </submittedName>
</protein>
<dbReference type="STRING" id="1798481.A2678_01080"/>
<keyword evidence="1" id="KW-0812">Transmembrane</keyword>
<sequence length="60" mass="6439">MWQNYVNALLGLAVIVVAFLGLEGVTLSWTLGILGAAVLILGLWSATRTSSITELEQRHA</sequence>
<accession>A0A1F6CJI9</accession>
<keyword evidence="1" id="KW-0472">Membrane</keyword>
<feature type="transmembrane region" description="Helical" evidence="1">
    <location>
        <begin position="5"/>
        <end position="22"/>
    </location>
</feature>
<reference evidence="2 3" key="1">
    <citation type="journal article" date="2016" name="Nat. Commun.">
        <title>Thousands of microbial genomes shed light on interconnected biogeochemical processes in an aquifer system.</title>
        <authorList>
            <person name="Anantharaman K."/>
            <person name="Brown C.T."/>
            <person name="Hug L.A."/>
            <person name="Sharon I."/>
            <person name="Castelle C.J."/>
            <person name="Probst A.J."/>
            <person name="Thomas B.C."/>
            <person name="Singh A."/>
            <person name="Wilkins M.J."/>
            <person name="Karaoz U."/>
            <person name="Brodie E.L."/>
            <person name="Williams K.H."/>
            <person name="Hubbard S.S."/>
            <person name="Banfield J.F."/>
        </authorList>
    </citation>
    <scope>NUCLEOTIDE SEQUENCE [LARGE SCALE GENOMIC DNA]</scope>
</reference>
<evidence type="ECO:0000256" key="1">
    <source>
        <dbReference type="SAM" id="Phobius"/>
    </source>
</evidence>
<organism evidence="2 3">
    <name type="scientific">Candidatus Kaiserbacteria bacterium RIFCSPHIGHO2_01_FULL_53_31</name>
    <dbReference type="NCBI Taxonomy" id="1798481"/>
    <lineage>
        <taxon>Bacteria</taxon>
        <taxon>Candidatus Kaiseribacteriota</taxon>
    </lineage>
</organism>
<dbReference type="Proteomes" id="UP000178815">
    <property type="component" value="Unassembled WGS sequence"/>
</dbReference>
<comment type="caution">
    <text evidence="2">The sequence shown here is derived from an EMBL/GenBank/DDBJ whole genome shotgun (WGS) entry which is preliminary data.</text>
</comment>
<feature type="transmembrane region" description="Helical" evidence="1">
    <location>
        <begin position="28"/>
        <end position="46"/>
    </location>
</feature>
<evidence type="ECO:0000313" key="3">
    <source>
        <dbReference type="Proteomes" id="UP000178815"/>
    </source>
</evidence>
<keyword evidence="1" id="KW-1133">Transmembrane helix</keyword>
<proteinExistence type="predicted"/>
<dbReference type="EMBL" id="MFKU01000005">
    <property type="protein sequence ID" value="OGG49042.1"/>
    <property type="molecule type" value="Genomic_DNA"/>
</dbReference>
<evidence type="ECO:0000313" key="2">
    <source>
        <dbReference type="EMBL" id="OGG49042.1"/>
    </source>
</evidence>